<keyword evidence="3" id="KW-1185">Reference proteome</keyword>
<accession>A0AAE0BBG6</accession>
<feature type="compositionally biased region" description="Pro residues" evidence="1">
    <location>
        <begin position="241"/>
        <end position="251"/>
    </location>
</feature>
<feature type="compositionally biased region" description="Low complexity" evidence="1">
    <location>
        <begin position="800"/>
        <end position="811"/>
    </location>
</feature>
<feature type="region of interest" description="Disordered" evidence="1">
    <location>
        <begin position="672"/>
        <end position="858"/>
    </location>
</feature>
<evidence type="ECO:0000313" key="2">
    <source>
        <dbReference type="EMBL" id="KAK3233356.1"/>
    </source>
</evidence>
<dbReference type="Proteomes" id="UP001190700">
    <property type="component" value="Unassembled WGS sequence"/>
</dbReference>
<sequence>MLKNNMSFQTQSTVTPAVHNSRTTAEAFVLARRDDAPRLDGLFQRGFSPETVDPMGNTLLHAAVGAGALQTAKTVVHWAVKAYQPPNVAFLSLTNSLKQTPLAIAQEKGHVHVIEWLMTLGDPDDESTPQLRGPDPHHGSDPAYHFATSEGSLASAQASKGMPTPLLPGPSQFAVTHAPDTTPAQPKRTFPAATPIGITEAPGILPWTPRSPGTLSAQSATSIPYPAQTPTWPQAFDPYRQPAPTPTPYPAQTPTWPQAVEPSNRPAPMPTPYTSQTPTWPQAVEPSNRPAPMPTPYTSQTPTWPQAVEPDNRPASTPVRNDPYNAAFEQPSGSRALLRHWRYTTGQRPLALQAPSVDRVGAHAQVQTLAQIPSAADSYSTFSNVSRSSTCSFQGSVEKALEPSQTTAIVPGLALPDHMLVVADGPDESPPILDDLVDQLSEILIIHSQLPLDVRPTAQLLVRQVARLVADYKESQEALEIASARINASHLKASVEESDACQELAEARSEVADLTSRCDELDRALQRAEASKLQIEQHDARRLQSQQDKASSARETAERQLRDLTKQVQQFHKEKVEWRARISQHSRRGAMLQMRMLLHQQSACVAVPGVDSPLVCAVPSERPLIPNSVVAQLEEEKRGLEQRCADVEAALQGRTTRCSTLEEQLLAARQEARGLQKENAAPHGRRTTAAGPVAGRVNSTIPEKDGKAVQMHVGESPNSPRQQLDTSRAAGDSPLRLKVQGRKSEGIPSSVMSPPSSSVTRDMGGSPVMSPLKRRQPNQAQEPISVKKRSPASNRENRHSSSSVSEGGTESAGDDNEDAQSSSSSESEGGLFQLSAFGTAGGSATLHRQKARIQRIRM</sequence>
<feature type="compositionally biased region" description="Basic residues" evidence="1">
    <location>
        <begin position="847"/>
        <end position="858"/>
    </location>
</feature>
<dbReference type="AlphaFoldDB" id="A0AAE0BBG6"/>
<evidence type="ECO:0000256" key="1">
    <source>
        <dbReference type="SAM" id="MobiDB-lite"/>
    </source>
</evidence>
<protein>
    <submittedName>
        <fullName evidence="2">Uncharacterized protein</fullName>
    </submittedName>
</protein>
<feature type="region of interest" description="Disordered" evidence="1">
    <location>
        <begin position="124"/>
        <end position="146"/>
    </location>
</feature>
<proteinExistence type="predicted"/>
<organism evidence="2 3">
    <name type="scientific">Cymbomonas tetramitiformis</name>
    <dbReference type="NCBI Taxonomy" id="36881"/>
    <lineage>
        <taxon>Eukaryota</taxon>
        <taxon>Viridiplantae</taxon>
        <taxon>Chlorophyta</taxon>
        <taxon>Pyramimonadophyceae</taxon>
        <taxon>Pyramimonadales</taxon>
        <taxon>Pyramimonadaceae</taxon>
        <taxon>Cymbomonas</taxon>
    </lineage>
</organism>
<feature type="region of interest" description="Disordered" evidence="1">
    <location>
        <begin position="233"/>
        <end position="324"/>
    </location>
</feature>
<feature type="region of interest" description="Disordered" evidence="1">
    <location>
        <begin position="536"/>
        <end position="559"/>
    </location>
</feature>
<feature type="compositionally biased region" description="Low complexity" evidence="1">
    <location>
        <begin position="748"/>
        <end position="759"/>
    </location>
</feature>
<dbReference type="InterPro" id="IPR036770">
    <property type="entry name" value="Ankyrin_rpt-contain_sf"/>
</dbReference>
<name>A0AAE0BBG6_9CHLO</name>
<gene>
    <name evidence="2" type="ORF">CYMTET_56339</name>
</gene>
<dbReference type="Gene3D" id="1.25.40.20">
    <property type="entry name" value="Ankyrin repeat-containing domain"/>
    <property type="match status" value="1"/>
</dbReference>
<feature type="compositionally biased region" description="Polar residues" evidence="1">
    <location>
        <begin position="716"/>
        <end position="726"/>
    </location>
</feature>
<comment type="caution">
    <text evidence="2">The sequence shown here is derived from an EMBL/GenBank/DDBJ whole genome shotgun (WGS) entry which is preliminary data.</text>
</comment>
<evidence type="ECO:0000313" key="3">
    <source>
        <dbReference type="Proteomes" id="UP001190700"/>
    </source>
</evidence>
<dbReference type="SUPFAM" id="SSF48403">
    <property type="entry name" value="Ankyrin repeat"/>
    <property type="match status" value="1"/>
</dbReference>
<dbReference type="EMBL" id="LGRX02035739">
    <property type="protein sequence ID" value="KAK3233356.1"/>
    <property type="molecule type" value="Genomic_DNA"/>
</dbReference>
<reference evidence="2 3" key="1">
    <citation type="journal article" date="2015" name="Genome Biol. Evol.">
        <title>Comparative Genomics of a Bacterivorous Green Alga Reveals Evolutionary Causalities and Consequences of Phago-Mixotrophic Mode of Nutrition.</title>
        <authorList>
            <person name="Burns J.A."/>
            <person name="Paasch A."/>
            <person name="Narechania A."/>
            <person name="Kim E."/>
        </authorList>
    </citation>
    <scope>NUCLEOTIDE SEQUENCE [LARGE SCALE GENOMIC DNA]</scope>
    <source>
        <strain evidence="2 3">PLY_AMNH</strain>
    </source>
</reference>